<dbReference type="EMBL" id="CP141615">
    <property type="protein sequence ID" value="WRP17236.1"/>
    <property type="molecule type" value="Genomic_DNA"/>
</dbReference>
<dbReference type="SUPFAM" id="SSF55811">
    <property type="entry name" value="Nudix"/>
    <property type="match status" value="1"/>
</dbReference>
<dbReference type="Gene3D" id="3.90.79.10">
    <property type="entry name" value="Nucleoside Triphosphate Pyrophosphohydrolase"/>
    <property type="match status" value="1"/>
</dbReference>
<accession>A0ABZ1BXG5</accession>
<dbReference type="Gene3D" id="6.10.250.1120">
    <property type="match status" value="1"/>
</dbReference>
<dbReference type="RefSeq" id="WP_324716508.1">
    <property type="nucleotide sequence ID" value="NZ_CP141615.1"/>
</dbReference>
<dbReference type="GO" id="GO:0016787">
    <property type="term" value="F:hydrolase activity"/>
    <property type="evidence" value="ECO:0007669"/>
    <property type="project" value="UniProtKB-KW"/>
</dbReference>
<organism evidence="4 5">
    <name type="scientific">Carboxydichorda subterranea</name>
    <dbReference type="NCBI Taxonomy" id="3109565"/>
    <lineage>
        <taxon>Bacteria</taxon>
        <taxon>Bacillati</taxon>
        <taxon>Bacillota</taxon>
        <taxon>Limnochordia</taxon>
        <taxon>Limnochordales</taxon>
        <taxon>Geochordaceae</taxon>
        <taxon>Carboxydichorda</taxon>
    </lineage>
</organism>
<reference evidence="4 5" key="1">
    <citation type="journal article" date="2024" name="Front. Microbiol.">
        <title>Novel thermophilic genera Geochorda gen. nov. and Carboxydochorda gen. nov. from the deep terrestrial subsurface reveal the ecophysiological diversity in the class Limnochordia.</title>
        <authorList>
            <person name="Karnachuk O.V."/>
            <person name="Lukina A.P."/>
            <person name="Avakyan M.R."/>
            <person name="Kadnikov V.V."/>
            <person name="Begmatov S."/>
            <person name="Beletsky A.V."/>
            <person name="Vlasova K.G."/>
            <person name="Novikov A.A."/>
            <person name="Shcherbakova V.A."/>
            <person name="Mardanov A.V."/>
            <person name="Ravin N.V."/>
        </authorList>
    </citation>
    <scope>NUCLEOTIDE SEQUENCE [LARGE SCALE GENOMIC DNA]</scope>
    <source>
        <strain evidence="4 5">L945</strain>
    </source>
</reference>
<dbReference type="InterPro" id="IPR015797">
    <property type="entry name" value="NUDIX_hydrolase-like_dom_sf"/>
</dbReference>
<dbReference type="PROSITE" id="PS51462">
    <property type="entry name" value="NUDIX"/>
    <property type="match status" value="1"/>
</dbReference>
<dbReference type="Pfam" id="PF12535">
    <property type="entry name" value="Nudix_N"/>
    <property type="match status" value="1"/>
</dbReference>
<protein>
    <submittedName>
        <fullName evidence="4">NUDIX hydrolase</fullName>
        <ecNumber evidence="4">3.6.-.-</ecNumber>
    </submittedName>
</protein>
<evidence type="ECO:0000313" key="4">
    <source>
        <dbReference type="EMBL" id="WRP17236.1"/>
    </source>
</evidence>
<gene>
    <name evidence="4" type="ORF">U7230_14315</name>
</gene>
<keyword evidence="5" id="KW-1185">Reference proteome</keyword>
<dbReference type="EC" id="3.6.-.-" evidence="4"/>
<dbReference type="PANTHER" id="PTHR43046:SF16">
    <property type="entry name" value="ADP-RIBOSE PYROPHOSPHATASE YJHB-RELATED"/>
    <property type="match status" value="1"/>
</dbReference>
<evidence type="ECO:0000259" key="3">
    <source>
        <dbReference type="PROSITE" id="PS51462"/>
    </source>
</evidence>
<name>A0ABZ1BXG5_9FIRM</name>
<dbReference type="PANTHER" id="PTHR43046">
    <property type="entry name" value="GDP-MANNOSE MANNOSYL HYDROLASE"/>
    <property type="match status" value="1"/>
</dbReference>
<comment type="cofactor">
    <cofactor evidence="1">
        <name>Mg(2+)</name>
        <dbReference type="ChEBI" id="CHEBI:18420"/>
    </cofactor>
</comment>
<feature type="domain" description="Nudix hydrolase" evidence="3">
    <location>
        <begin position="72"/>
        <end position="198"/>
    </location>
</feature>
<dbReference type="CDD" id="cd04672">
    <property type="entry name" value="NUDIX_CDP-Chase_like"/>
    <property type="match status" value="1"/>
</dbReference>
<evidence type="ECO:0000256" key="2">
    <source>
        <dbReference type="ARBA" id="ARBA00022801"/>
    </source>
</evidence>
<evidence type="ECO:0000313" key="5">
    <source>
        <dbReference type="Proteomes" id="UP001332192"/>
    </source>
</evidence>
<keyword evidence="2 4" id="KW-0378">Hydrolase</keyword>
<dbReference type="Proteomes" id="UP001332192">
    <property type="component" value="Chromosome"/>
</dbReference>
<proteinExistence type="predicted"/>
<dbReference type="InterPro" id="IPR059176">
    <property type="entry name" value="UDP-X_N"/>
</dbReference>
<sequence>MMVEPQWIRWAKRIQAIAQTGLSFARDPYDLDRYRELRELATDMLAHGAGLDGSPDRLRVRELFAGESGYPTPKVDVRAAVFQESRVLMVKERSDGRWSIPGGWADVGSSPGEMAVREVYEESGYRVRPVRILAVWDNSRHHDRPVAYAVYKICIGCELVGGESRAGTETEAVGWFSLDALPELSVTRITEQQLRRLHELHTHPQLGPDFD</sequence>
<evidence type="ECO:0000256" key="1">
    <source>
        <dbReference type="ARBA" id="ARBA00001946"/>
    </source>
</evidence>
<dbReference type="Pfam" id="PF00293">
    <property type="entry name" value="NUDIX"/>
    <property type="match status" value="1"/>
</dbReference>
<dbReference type="InterPro" id="IPR000086">
    <property type="entry name" value="NUDIX_hydrolase_dom"/>
</dbReference>